<dbReference type="AlphaFoldDB" id="A0AAD7S635"/>
<evidence type="ECO:0000313" key="2">
    <source>
        <dbReference type="Proteomes" id="UP001221898"/>
    </source>
</evidence>
<keyword evidence="2" id="KW-1185">Reference proteome</keyword>
<protein>
    <submittedName>
        <fullName evidence="1">Uncharacterized protein</fullName>
    </submittedName>
</protein>
<organism evidence="1 2">
    <name type="scientific">Aldrovandia affinis</name>
    <dbReference type="NCBI Taxonomy" id="143900"/>
    <lineage>
        <taxon>Eukaryota</taxon>
        <taxon>Metazoa</taxon>
        <taxon>Chordata</taxon>
        <taxon>Craniata</taxon>
        <taxon>Vertebrata</taxon>
        <taxon>Euteleostomi</taxon>
        <taxon>Actinopterygii</taxon>
        <taxon>Neopterygii</taxon>
        <taxon>Teleostei</taxon>
        <taxon>Notacanthiformes</taxon>
        <taxon>Halosauridae</taxon>
        <taxon>Aldrovandia</taxon>
    </lineage>
</organism>
<comment type="caution">
    <text evidence="1">The sequence shown here is derived from an EMBL/GenBank/DDBJ whole genome shotgun (WGS) entry which is preliminary data.</text>
</comment>
<evidence type="ECO:0000313" key="1">
    <source>
        <dbReference type="EMBL" id="KAJ8396707.1"/>
    </source>
</evidence>
<accession>A0AAD7S635</accession>
<reference evidence="1" key="1">
    <citation type="journal article" date="2023" name="Science">
        <title>Genome structures resolve the early diversification of teleost fishes.</title>
        <authorList>
            <person name="Parey E."/>
            <person name="Louis A."/>
            <person name="Montfort J."/>
            <person name="Bouchez O."/>
            <person name="Roques C."/>
            <person name="Iampietro C."/>
            <person name="Lluch J."/>
            <person name="Castinel A."/>
            <person name="Donnadieu C."/>
            <person name="Desvignes T."/>
            <person name="Floi Bucao C."/>
            <person name="Jouanno E."/>
            <person name="Wen M."/>
            <person name="Mejri S."/>
            <person name="Dirks R."/>
            <person name="Jansen H."/>
            <person name="Henkel C."/>
            <person name="Chen W.J."/>
            <person name="Zahm M."/>
            <person name="Cabau C."/>
            <person name="Klopp C."/>
            <person name="Thompson A.W."/>
            <person name="Robinson-Rechavi M."/>
            <person name="Braasch I."/>
            <person name="Lecointre G."/>
            <person name="Bobe J."/>
            <person name="Postlethwait J.H."/>
            <person name="Berthelot C."/>
            <person name="Roest Crollius H."/>
            <person name="Guiguen Y."/>
        </authorList>
    </citation>
    <scope>NUCLEOTIDE SEQUENCE</scope>
    <source>
        <strain evidence="1">NC1722</strain>
    </source>
</reference>
<name>A0AAD7S635_9TELE</name>
<sequence>MAEPPGGVLSALTRCSFNISDCAVYAGNAMGGWGGGGGRKVLRIDIIQNHDVQGSMDLAHRCERGGEFSTPGAVLIGEIDWMTLRIERAASGSLASP</sequence>
<gene>
    <name evidence="1" type="ORF">AAFF_G00015450</name>
</gene>
<dbReference type="Proteomes" id="UP001221898">
    <property type="component" value="Unassembled WGS sequence"/>
</dbReference>
<proteinExistence type="predicted"/>
<dbReference type="EMBL" id="JAINUG010000104">
    <property type="protein sequence ID" value="KAJ8396707.1"/>
    <property type="molecule type" value="Genomic_DNA"/>
</dbReference>